<protein>
    <submittedName>
        <fullName evidence="2">Uncharacterized protein</fullName>
    </submittedName>
</protein>
<feature type="compositionally biased region" description="Polar residues" evidence="1">
    <location>
        <begin position="1"/>
        <end position="21"/>
    </location>
</feature>
<sequence length="193" mass="21327">MSSSEPSFGATKSHQTSSHSAKNPALMPKFEPFDPPQSGLTFDGSTPFPAPVPKLPSLAKQYEEPHARVVARRTLYPRSLHFSDPPKSRQMFEDPIPSPSPVPKLPSLAEKVEELSARIASLEKGLYNAYAWLEVMSKQREHLEQVHARFRALIDGEHGLLNMLNAMAEKNGRVNGKGKKTVDIADATGEEEQ</sequence>
<comment type="caution">
    <text evidence="2">The sequence shown here is derived from an EMBL/GenBank/DDBJ whole genome shotgun (WGS) entry which is preliminary data.</text>
</comment>
<evidence type="ECO:0000313" key="2">
    <source>
        <dbReference type="EMBL" id="KAK0510887.1"/>
    </source>
</evidence>
<dbReference type="Proteomes" id="UP001166286">
    <property type="component" value="Unassembled WGS sequence"/>
</dbReference>
<dbReference type="AlphaFoldDB" id="A0AA39QX64"/>
<organism evidence="2 3">
    <name type="scientific">Cladonia borealis</name>
    <dbReference type="NCBI Taxonomy" id="184061"/>
    <lineage>
        <taxon>Eukaryota</taxon>
        <taxon>Fungi</taxon>
        <taxon>Dikarya</taxon>
        <taxon>Ascomycota</taxon>
        <taxon>Pezizomycotina</taxon>
        <taxon>Lecanoromycetes</taxon>
        <taxon>OSLEUM clade</taxon>
        <taxon>Lecanoromycetidae</taxon>
        <taxon>Lecanorales</taxon>
        <taxon>Lecanorineae</taxon>
        <taxon>Cladoniaceae</taxon>
        <taxon>Cladonia</taxon>
    </lineage>
</organism>
<keyword evidence="3" id="KW-1185">Reference proteome</keyword>
<evidence type="ECO:0000313" key="3">
    <source>
        <dbReference type="Proteomes" id="UP001166286"/>
    </source>
</evidence>
<reference evidence="2" key="1">
    <citation type="submission" date="2023-03" db="EMBL/GenBank/DDBJ databases">
        <title>Complete genome of Cladonia borealis.</title>
        <authorList>
            <person name="Park H."/>
        </authorList>
    </citation>
    <scope>NUCLEOTIDE SEQUENCE</scope>
    <source>
        <strain evidence="2">ANT050790</strain>
    </source>
</reference>
<proteinExistence type="predicted"/>
<accession>A0AA39QX64</accession>
<name>A0AA39QX64_9LECA</name>
<dbReference type="EMBL" id="JAFEKC020000014">
    <property type="protein sequence ID" value="KAK0510887.1"/>
    <property type="molecule type" value="Genomic_DNA"/>
</dbReference>
<feature type="region of interest" description="Disordered" evidence="1">
    <location>
        <begin position="1"/>
        <end position="63"/>
    </location>
</feature>
<gene>
    <name evidence="2" type="ORF">JMJ35_006439</name>
</gene>
<feature type="region of interest" description="Disordered" evidence="1">
    <location>
        <begin position="80"/>
        <end position="104"/>
    </location>
</feature>
<evidence type="ECO:0000256" key="1">
    <source>
        <dbReference type="SAM" id="MobiDB-lite"/>
    </source>
</evidence>